<feature type="binding site" evidence="17">
    <location>
        <position position="455"/>
    </location>
    <ligand>
        <name>(6S)-NADPHX</name>
        <dbReference type="ChEBI" id="CHEBI:64076"/>
    </ligand>
</feature>
<comment type="catalytic activity">
    <reaction evidence="15 17 19">
        <text>(6S)-NADHX + ADP = AMP + phosphate + NADH + H(+)</text>
        <dbReference type="Rhea" id="RHEA:32223"/>
        <dbReference type="ChEBI" id="CHEBI:15378"/>
        <dbReference type="ChEBI" id="CHEBI:43474"/>
        <dbReference type="ChEBI" id="CHEBI:57945"/>
        <dbReference type="ChEBI" id="CHEBI:64074"/>
        <dbReference type="ChEBI" id="CHEBI:456215"/>
        <dbReference type="ChEBI" id="CHEBI:456216"/>
        <dbReference type="EC" id="4.2.1.136"/>
    </reaction>
</comment>
<dbReference type="InterPro" id="IPR017953">
    <property type="entry name" value="Carbohydrate_kinase_pred_CS"/>
</dbReference>
<dbReference type="GO" id="GO:0052856">
    <property type="term" value="F:NAD(P)HX epimerase activity"/>
    <property type="evidence" value="ECO:0007669"/>
    <property type="project" value="UniProtKB-UniRule"/>
</dbReference>
<evidence type="ECO:0000256" key="10">
    <source>
        <dbReference type="ARBA" id="ARBA00023027"/>
    </source>
</evidence>
<feature type="domain" description="YjeF C-terminal" evidence="20">
    <location>
        <begin position="231"/>
        <end position="514"/>
    </location>
</feature>
<sequence>MRLVTAREMREIDRRAMEEYAIPGVVLMENAGRSVADAVERLLGGLGGKRVVVLCGKGNNGGDGFVAARHLLQRGATPKVFLSCAPEEITGDAAVNFTIWQRLGQEYFQLATSGSLQLLKIALLQADAVVDALYGTGFRGKATGQVGRAIEAVNAAGKPVVAVDLPSGLEADTGRVNGPCIRATVTVTFGLPKIGLVLDPGVEYRGKLVVADISLPRVLTDEAAPDRYLLTSELVSSWFAPRPATAHKGDFGHVLVVGGSRGMIGAACLTAQAALRTGAGLVTLAVPRSLQDVAAGKLTEVMTAGLPETPEGALSREALPVVAALLKKKAVLALGPGLGQHPETVALVQELVRAAVCPLVVDADGLNAFAGEGGLPAERAAPLVVTPHPGEMGRLAGKRVAEVETDRVGCAAAAAREWQAVVVLKGARTVVASPDGYLGINTTGNPGMATGGSGDVLTGVVAALIAQGLDPFRAAAAAVHLHGRAGDLAAGETGEMGLTAGDICRFLPAACREIERRREVVNGVSGLG</sequence>
<dbReference type="RefSeq" id="WP_123931196.1">
    <property type="nucleotide sequence ID" value="NZ_RKRE01000003.1"/>
</dbReference>
<keyword evidence="5 18" id="KW-0479">Metal-binding</keyword>
<keyword evidence="8 17" id="KW-0521">NADP</keyword>
<dbReference type="EC" id="4.2.1.136" evidence="19"/>
<dbReference type="PANTHER" id="PTHR12592:SF0">
    <property type="entry name" value="ATP-DEPENDENT (S)-NAD(P)H-HYDRATE DEHYDRATASE"/>
    <property type="match status" value="1"/>
</dbReference>
<dbReference type="EMBL" id="RKRE01000003">
    <property type="protein sequence ID" value="RPF42681.1"/>
    <property type="molecule type" value="Genomic_DNA"/>
</dbReference>
<dbReference type="Gene3D" id="3.40.50.10260">
    <property type="entry name" value="YjeF N-terminal domain"/>
    <property type="match status" value="1"/>
</dbReference>
<dbReference type="PROSITE" id="PS51385">
    <property type="entry name" value="YJEF_N"/>
    <property type="match status" value="1"/>
</dbReference>
<dbReference type="GO" id="GO:0046872">
    <property type="term" value="F:metal ion binding"/>
    <property type="evidence" value="ECO:0007669"/>
    <property type="project" value="UniProtKB-UniRule"/>
</dbReference>
<feature type="binding site" evidence="18">
    <location>
        <position position="167"/>
    </location>
    <ligand>
        <name>K(+)</name>
        <dbReference type="ChEBI" id="CHEBI:29103"/>
    </ligand>
</feature>
<dbReference type="InterPro" id="IPR004443">
    <property type="entry name" value="YjeF_N_dom"/>
</dbReference>
<comment type="cofactor">
    <cofactor evidence="17">
        <name>Mg(2+)</name>
        <dbReference type="ChEBI" id="CHEBI:18420"/>
    </cofactor>
</comment>
<comment type="cofactor">
    <cofactor evidence="18 19">
        <name>K(+)</name>
        <dbReference type="ChEBI" id="CHEBI:29103"/>
    </cofactor>
    <text evidence="18 19">Binds 1 potassium ion per subunit.</text>
</comment>
<feature type="binding site" evidence="17">
    <location>
        <position position="266"/>
    </location>
    <ligand>
        <name>(6S)-NADPHX</name>
        <dbReference type="ChEBI" id="CHEBI:64076"/>
    </ligand>
</feature>
<dbReference type="NCBIfam" id="TIGR00196">
    <property type="entry name" value="yjeF_cterm"/>
    <property type="match status" value="1"/>
</dbReference>
<feature type="binding site" evidence="18">
    <location>
        <begin position="59"/>
        <end position="63"/>
    </location>
    <ligand>
        <name>(6S)-NADPHX</name>
        <dbReference type="ChEBI" id="CHEBI:64076"/>
    </ligand>
</feature>
<accession>A0A3N5BF68</accession>
<evidence type="ECO:0000313" key="22">
    <source>
        <dbReference type="EMBL" id="RPF42681.1"/>
    </source>
</evidence>
<feature type="binding site" evidence="18">
    <location>
        <begin position="135"/>
        <end position="141"/>
    </location>
    <ligand>
        <name>(6S)-NADPHX</name>
        <dbReference type="ChEBI" id="CHEBI:64076"/>
    </ligand>
</feature>
<dbReference type="EC" id="5.1.99.6" evidence="19"/>
<evidence type="ECO:0000256" key="8">
    <source>
        <dbReference type="ARBA" id="ARBA00022857"/>
    </source>
</evidence>
<dbReference type="Gene3D" id="3.40.1190.20">
    <property type="match status" value="1"/>
</dbReference>
<dbReference type="GO" id="GO:0005524">
    <property type="term" value="F:ATP binding"/>
    <property type="evidence" value="ECO:0007669"/>
    <property type="project" value="UniProtKB-UniRule"/>
</dbReference>
<dbReference type="PANTHER" id="PTHR12592">
    <property type="entry name" value="ATP-DEPENDENT (S)-NAD(P)H-HYDRATE DEHYDRATASE FAMILY MEMBER"/>
    <property type="match status" value="1"/>
</dbReference>
<comment type="catalytic activity">
    <reaction evidence="16 17 19">
        <text>(6S)-NADPHX + ADP = AMP + phosphate + NADPH + H(+)</text>
        <dbReference type="Rhea" id="RHEA:32235"/>
        <dbReference type="ChEBI" id="CHEBI:15378"/>
        <dbReference type="ChEBI" id="CHEBI:43474"/>
        <dbReference type="ChEBI" id="CHEBI:57783"/>
        <dbReference type="ChEBI" id="CHEBI:64076"/>
        <dbReference type="ChEBI" id="CHEBI:456215"/>
        <dbReference type="ChEBI" id="CHEBI:456216"/>
        <dbReference type="EC" id="4.2.1.136"/>
    </reaction>
</comment>
<dbReference type="OrthoDB" id="9806925at2"/>
<dbReference type="SUPFAM" id="SSF64153">
    <property type="entry name" value="YjeF N-terminal domain-like"/>
    <property type="match status" value="1"/>
</dbReference>
<evidence type="ECO:0000259" key="20">
    <source>
        <dbReference type="PROSITE" id="PS51383"/>
    </source>
</evidence>
<evidence type="ECO:0000256" key="16">
    <source>
        <dbReference type="ARBA" id="ARBA00049209"/>
    </source>
</evidence>
<feature type="binding site" evidence="17">
    <location>
        <position position="337"/>
    </location>
    <ligand>
        <name>(6S)-NADPHX</name>
        <dbReference type="ChEBI" id="CHEBI:64076"/>
    </ligand>
</feature>
<dbReference type="PIRSF" id="PIRSF017184">
    <property type="entry name" value="Nnr"/>
    <property type="match status" value="1"/>
</dbReference>
<evidence type="ECO:0000256" key="17">
    <source>
        <dbReference type="HAMAP-Rule" id="MF_01965"/>
    </source>
</evidence>
<dbReference type="Pfam" id="PF03853">
    <property type="entry name" value="YjeF_N"/>
    <property type="match status" value="1"/>
</dbReference>
<evidence type="ECO:0000256" key="1">
    <source>
        <dbReference type="ARBA" id="ARBA00000013"/>
    </source>
</evidence>
<dbReference type="InterPro" id="IPR030677">
    <property type="entry name" value="Nnr"/>
</dbReference>
<dbReference type="Proteomes" id="UP000282654">
    <property type="component" value="Unassembled WGS sequence"/>
</dbReference>
<comment type="similarity">
    <text evidence="18">Belongs to the NnrE/AIBP family.</text>
</comment>
<comment type="similarity">
    <text evidence="17">Belongs to the NnrD/CARKD family.</text>
</comment>
<comment type="function">
    <text evidence="17">Catalyzes the dehydration of the S-form of NAD(P)HX at the expense of ADP, which is converted to AMP. Together with NAD(P)HX epimerase, which catalyzes the epimerization of the S- and R-forms, the enzyme allows the repair of both epimers of NAD(P)HX, a damaged form of NAD(P)H that is a result of enzymatic or heat-dependent hydration.</text>
</comment>
<dbReference type="InterPro" id="IPR029056">
    <property type="entry name" value="Ribokinase-like"/>
</dbReference>
<dbReference type="InterPro" id="IPR036652">
    <property type="entry name" value="YjeF_N_dom_sf"/>
</dbReference>
<dbReference type="SUPFAM" id="SSF53613">
    <property type="entry name" value="Ribokinase-like"/>
    <property type="match status" value="1"/>
</dbReference>
<dbReference type="Pfam" id="PF01256">
    <property type="entry name" value="Carb_kinase"/>
    <property type="match status" value="1"/>
</dbReference>
<evidence type="ECO:0000256" key="2">
    <source>
        <dbReference type="ARBA" id="ARBA00000909"/>
    </source>
</evidence>
<reference evidence="22 23" key="1">
    <citation type="submission" date="2018-11" db="EMBL/GenBank/DDBJ databases">
        <title>Genomic Encyclopedia of Type Strains, Phase IV (KMG-IV): sequencing the most valuable type-strain genomes for metagenomic binning, comparative biology and taxonomic classification.</title>
        <authorList>
            <person name="Goeker M."/>
        </authorList>
    </citation>
    <scope>NUCLEOTIDE SEQUENCE [LARGE SCALE GENOMIC DNA]</scope>
    <source>
        <strain evidence="22 23">DSM 102936</strain>
    </source>
</reference>
<dbReference type="HAMAP" id="MF_01965">
    <property type="entry name" value="NADHX_dehydratase"/>
    <property type="match status" value="1"/>
</dbReference>
<comment type="catalytic activity">
    <reaction evidence="2 18 19">
        <text>(6R)-NADPHX = (6S)-NADPHX</text>
        <dbReference type="Rhea" id="RHEA:32227"/>
        <dbReference type="ChEBI" id="CHEBI:64076"/>
        <dbReference type="ChEBI" id="CHEBI:64077"/>
        <dbReference type="EC" id="5.1.99.6"/>
    </reaction>
</comment>
<evidence type="ECO:0000256" key="11">
    <source>
        <dbReference type="ARBA" id="ARBA00023235"/>
    </source>
</evidence>
<dbReference type="NCBIfam" id="TIGR00197">
    <property type="entry name" value="yjeF_nterm"/>
    <property type="match status" value="1"/>
</dbReference>
<feature type="binding site" evidence="18">
    <location>
        <position position="60"/>
    </location>
    <ligand>
        <name>K(+)</name>
        <dbReference type="ChEBI" id="CHEBI:29103"/>
    </ligand>
</feature>
<evidence type="ECO:0000256" key="13">
    <source>
        <dbReference type="ARBA" id="ARBA00023268"/>
    </source>
</evidence>
<dbReference type="HAMAP" id="MF_01966">
    <property type="entry name" value="NADHX_epimerase"/>
    <property type="match status" value="1"/>
</dbReference>
<comment type="similarity">
    <text evidence="3 19">In the N-terminal section; belongs to the NnrE/AIBP family.</text>
</comment>
<evidence type="ECO:0000259" key="21">
    <source>
        <dbReference type="PROSITE" id="PS51385"/>
    </source>
</evidence>
<comment type="caution">
    <text evidence="18">Lacks conserved residue(s) required for the propagation of feature annotation.</text>
</comment>
<evidence type="ECO:0000256" key="3">
    <source>
        <dbReference type="ARBA" id="ARBA00006001"/>
    </source>
</evidence>
<dbReference type="CDD" id="cd01171">
    <property type="entry name" value="YXKO-related"/>
    <property type="match status" value="1"/>
</dbReference>
<feature type="binding site" evidence="18">
    <location>
        <position position="131"/>
    </location>
    <ligand>
        <name>K(+)</name>
        <dbReference type="ChEBI" id="CHEBI:29103"/>
    </ligand>
</feature>
<feature type="binding site" evidence="17">
    <location>
        <position position="454"/>
    </location>
    <ligand>
        <name>AMP</name>
        <dbReference type="ChEBI" id="CHEBI:456215"/>
    </ligand>
</feature>
<keyword evidence="6 17" id="KW-0547">Nucleotide-binding</keyword>
<evidence type="ECO:0000256" key="19">
    <source>
        <dbReference type="PIRNR" id="PIRNR017184"/>
    </source>
</evidence>
<evidence type="ECO:0000313" key="23">
    <source>
        <dbReference type="Proteomes" id="UP000282654"/>
    </source>
</evidence>
<feature type="binding site" evidence="17">
    <location>
        <begin position="425"/>
        <end position="429"/>
    </location>
    <ligand>
        <name>AMP</name>
        <dbReference type="ChEBI" id="CHEBI:456215"/>
    </ligand>
</feature>
<evidence type="ECO:0000256" key="12">
    <source>
        <dbReference type="ARBA" id="ARBA00023239"/>
    </source>
</evidence>
<comment type="subunit">
    <text evidence="17">Homotetramer.</text>
</comment>
<keyword evidence="10 17" id="KW-0520">NAD</keyword>
<feature type="domain" description="YjeF N-terminal" evidence="21">
    <location>
        <begin position="9"/>
        <end position="221"/>
    </location>
</feature>
<evidence type="ECO:0000256" key="7">
    <source>
        <dbReference type="ARBA" id="ARBA00022840"/>
    </source>
</evidence>
<feature type="binding site" evidence="17">
    <location>
        <position position="388"/>
    </location>
    <ligand>
        <name>(6S)-NADPHX</name>
        <dbReference type="ChEBI" id="CHEBI:64076"/>
    </ligand>
</feature>
<evidence type="ECO:0000256" key="14">
    <source>
        <dbReference type="ARBA" id="ARBA00025153"/>
    </source>
</evidence>
<evidence type="ECO:0000256" key="4">
    <source>
        <dbReference type="ARBA" id="ARBA00009524"/>
    </source>
</evidence>
<keyword evidence="11 18" id="KW-0413">Isomerase</keyword>
<name>A0A3N5BF68_9THEO</name>
<dbReference type="GO" id="GO:0052855">
    <property type="term" value="F:ADP-dependent NAD(P)H-hydrate dehydratase activity"/>
    <property type="evidence" value="ECO:0007669"/>
    <property type="project" value="UniProtKB-UniRule"/>
</dbReference>
<gene>
    <name evidence="18" type="primary">nnrE</name>
    <name evidence="17" type="synonym">nnrD</name>
    <name evidence="22" type="ORF">EDD75_1788</name>
</gene>
<dbReference type="AlphaFoldDB" id="A0A3N5BF68"/>
<keyword evidence="9 18" id="KW-0630">Potassium</keyword>
<comment type="caution">
    <text evidence="22">The sequence shown here is derived from an EMBL/GenBank/DDBJ whole genome shotgun (WGS) entry which is preliminary data.</text>
</comment>
<dbReference type="InterPro" id="IPR000631">
    <property type="entry name" value="CARKD"/>
</dbReference>
<comment type="function">
    <text evidence="14 19">Bifunctional enzyme that catalyzes the epimerization of the S- and R-forms of NAD(P)HX and the dehydration of the S-form of NAD(P)HX at the expense of ADP, which is converted to AMP. This allows the repair of both epimers of NAD(P)HX, a damaged form of NAD(P)H that is a result of enzymatic or heat-dependent hydration.</text>
</comment>
<dbReference type="PROSITE" id="PS01050">
    <property type="entry name" value="YJEF_C_2"/>
    <property type="match status" value="1"/>
</dbReference>
<evidence type="ECO:0000256" key="9">
    <source>
        <dbReference type="ARBA" id="ARBA00022958"/>
    </source>
</evidence>
<feature type="binding site" evidence="18">
    <location>
        <position position="164"/>
    </location>
    <ligand>
        <name>(6S)-NADPHX</name>
        <dbReference type="ChEBI" id="CHEBI:64076"/>
    </ligand>
</feature>
<comment type="catalytic activity">
    <reaction evidence="1 18 19">
        <text>(6R)-NADHX = (6S)-NADHX</text>
        <dbReference type="Rhea" id="RHEA:32215"/>
        <dbReference type="ChEBI" id="CHEBI:64074"/>
        <dbReference type="ChEBI" id="CHEBI:64075"/>
        <dbReference type="EC" id="5.1.99.6"/>
    </reaction>
</comment>
<dbReference type="GO" id="GO:0110051">
    <property type="term" value="P:metabolite repair"/>
    <property type="evidence" value="ECO:0007669"/>
    <property type="project" value="TreeGrafter"/>
</dbReference>
<evidence type="ECO:0000256" key="15">
    <source>
        <dbReference type="ARBA" id="ARBA00048238"/>
    </source>
</evidence>
<evidence type="ECO:0000256" key="18">
    <source>
        <dbReference type="HAMAP-Rule" id="MF_01966"/>
    </source>
</evidence>
<proteinExistence type="inferred from homology"/>
<evidence type="ECO:0000256" key="6">
    <source>
        <dbReference type="ARBA" id="ARBA00022741"/>
    </source>
</evidence>
<dbReference type="PROSITE" id="PS51383">
    <property type="entry name" value="YJEF_C_3"/>
    <property type="match status" value="1"/>
</dbReference>
<keyword evidence="23" id="KW-1185">Reference proteome</keyword>
<organism evidence="22 23">
    <name type="scientific">Thermodesulfitimonas autotrophica</name>
    <dbReference type="NCBI Taxonomy" id="1894989"/>
    <lineage>
        <taxon>Bacteria</taxon>
        <taxon>Bacillati</taxon>
        <taxon>Bacillota</taxon>
        <taxon>Clostridia</taxon>
        <taxon>Thermoanaerobacterales</taxon>
        <taxon>Thermoanaerobacteraceae</taxon>
        <taxon>Thermodesulfitimonas</taxon>
    </lineage>
</organism>
<comment type="similarity">
    <text evidence="4 19">In the C-terminal section; belongs to the NnrD/CARKD family.</text>
</comment>
<comment type="function">
    <text evidence="18">Catalyzes the epimerization of the S- and R-forms of NAD(P)HX, a damaged form of NAD(P)H that is a result of enzymatic or heat-dependent hydration. This is a prerequisite for the S-specific NAD(P)H-hydrate dehydratase to allow the repair of both epimers of NAD(P)HX.</text>
</comment>
<keyword evidence="7 17" id="KW-0067">ATP-binding</keyword>
<protein>
    <recommendedName>
        <fullName evidence="19">Bifunctional NAD(P)H-hydrate repair enzyme</fullName>
    </recommendedName>
    <alternativeName>
        <fullName evidence="19">Nicotinamide nucleotide repair protein</fullName>
    </alternativeName>
    <domain>
        <recommendedName>
            <fullName evidence="19">ADP-dependent (S)-NAD(P)H-hydrate dehydratase</fullName>
            <ecNumber evidence="19">4.2.1.136</ecNumber>
        </recommendedName>
        <alternativeName>
            <fullName evidence="19">ADP-dependent NAD(P)HX dehydratase</fullName>
        </alternativeName>
    </domain>
    <domain>
        <recommendedName>
            <fullName evidence="19">NAD(P)H-hydrate epimerase</fullName>
            <ecNumber evidence="19">5.1.99.6</ecNumber>
        </recommendedName>
    </domain>
</protein>
<keyword evidence="13" id="KW-0511">Multifunctional enzyme</keyword>
<dbReference type="GO" id="GO:0046496">
    <property type="term" value="P:nicotinamide nucleotide metabolic process"/>
    <property type="evidence" value="ECO:0007669"/>
    <property type="project" value="UniProtKB-UniRule"/>
</dbReference>
<keyword evidence="12 17" id="KW-0456">Lyase</keyword>
<evidence type="ECO:0000256" key="5">
    <source>
        <dbReference type="ARBA" id="ARBA00022723"/>
    </source>
</evidence>